<keyword evidence="5" id="KW-0520">NAD</keyword>
<keyword evidence="4 5" id="KW-0560">Oxidoreductase</keyword>
<reference evidence="7 8" key="1">
    <citation type="submission" date="2018-06" db="EMBL/GenBank/DDBJ databases">
        <title>OYT1 Genome Sequencing.</title>
        <authorList>
            <person name="Kato S."/>
            <person name="Itoh T."/>
            <person name="Ohkuma M."/>
        </authorList>
    </citation>
    <scope>NUCLEOTIDE SEQUENCE [LARGE SCALE GENOMIC DNA]</scope>
    <source>
        <strain evidence="7 8">OYT1</strain>
    </source>
</reference>
<gene>
    <name evidence="7" type="ORF">OYT1_ch1041</name>
</gene>
<dbReference type="GO" id="GO:0016491">
    <property type="term" value="F:oxidoreductase activity"/>
    <property type="evidence" value="ECO:0007669"/>
    <property type="project" value="UniProtKB-UniRule"/>
</dbReference>
<evidence type="ECO:0000256" key="4">
    <source>
        <dbReference type="ARBA" id="ARBA00023002"/>
    </source>
</evidence>
<name>A0A2Z6GAK2_9PROT</name>
<sequence>MTSTPLPQAVLNQLFLEAHTHNAWQDKPVPDALLHQLYDTFRMGPTAANSCPARIVFVKSPQAKAKLAPALAEGNRAKTLAAPVTAIIAYDLHFYEKLDKLFPNAPGSRSWFDYDEQVAFTNAFRGGTLQGAYLMIAARALGLDCGPMGGFNNDLVDELFFTGTNVKSNFLCNLGYGDSAGVYPRNPRLEFDEVCKIA</sequence>
<evidence type="ECO:0000256" key="3">
    <source>
        <dbReference type="ARBA" id="ARBA00022857"/>
    </source>
</evidence>
<comment type="similarity">
    <text evidence="5">Belongs to the nitroreductase family. HadB/RutE subfamily.</text>
</comment>
<evidence type="ECO:0000256" key="1">
    <source>
        <dbReference type="ARBA" id="ARBA00022630"/>
    </source>
</evidence>
<dbReference type="CDD" id="cd02148">
    <property type="entry name" value="RutE-like"/>
    <property type="match status" value="1"/>
</dbReference>
<evidence type="ECO:0000259" key="6">
    <source>
        <dbReference type="Pfam" id="PF00881"/>
    </source>
</evidence>
<dbReference type="AlphaFoldDB" id="A0A2Z6GAK2"/>
<dbReference type="PANTHER" id="PTHR43543:SF1">
    <property type="entry name" value="MALONIC SEMIALDEHYDE REDUCTASE RUTE-RELATED"/>
    <property type="match status" value="1"/>
</dbReference>
<evidence type="ECO:0000256" key="2">
    <source>
        <dbReference type="ARBA" id="ARBA00022643"/>
    </source>
</evidence>
<proteinExistence type="inferred from homology"/>
<keyword evidence="1 5" id="KW-0285">Flavoprotein</keyword>
<keyword evidence="8" id="KW-1185">Reference proteome</keyword>
<dbReference type="KEGG" id="fam:OYT1_ch1041"/>
<dbReference type="InterPro" id="IPR050461">
    <property type="entry name" value="Nitroreductase_HadB/RutE"/>
</dbReference>
<dbReference type="InterPro" id="IPR023936">
    <property type="entry name" value="RutE-like"/>
</dbReference>
<evidence type="ECO:0000256" key="5">
    <source>
        <dbReference type="HAMAP-Rule" id="MF_01204"/>
    </source>
</evidence>
<keyword evidence="2 5" id="KW-0288">FMN</keyword>
<dbReference type="EMBL" id="AP018738">
    <property type="protein sequence ID" value="BBE50601.1"/>
    <property type="molecule type" value="Genomic_DNA"/>
</dbReference>
<dbReference type="SUPFAM" id="SSF55469">
    <property type="entry name" value="FMN-dependent nitroreductase-like"/>
    <property type="match status" value="1"/>
</dbReference>
<dbReference type="NCBIfam" id="NF003768">
    <property type="entry name" value="PRK05365.1"/>
    <property type="match status" value="1"/>
</dbReference>
<dbReference type="STRING" id="1188319.OYT1_02282"/>
<evidence type="ECO:0000313" key="8">
    <source>
        <dbReference type="Proteomes" id="UP000033070"/>
    </source>
</evidence>
<dbReference type="Pfam" id="PF00881">
    <property type="entry name" value="Nitroreductase"/>
    <property type="match status" value="1"/>
</dbReference>
<dbReference type="HAMAP" id="MF_01204">
    <property type="entry name" value="Oxidoreductase_RutE_HadB"/>
    <property type="match status" value="1"/>
</dbReference>
<dbReference type="RefSeq" id="WP_062627392.1">
    <property type="nucleotide sequence ID" value="NZ_AP018738.1"/>
</dbReference>
<dbReference type="EC" id="1.-.-.-" evidence="5"/>
<accession>A0A2Z6GAK2</accession>
<dbReference type="PANTHER" id="PTHR43543">
    <property type="entry name" value="MALONIC SEMIALDEHYDE REDUCTASE RUTE-RELATED"/>
    <property type="match status" value="1"/>
</dbReference>
<comment type="cofactor">
    <cofactor evidence="5">
        <name>FMN</name>
        <dbReference type="ChEBI" id="CHEBI:58210"/>
    </cofactor>
</comment>
<dbReference type="Gene3D" id="3.40.109.10">
    <property type="entry name" value="NADH Oxidase"/>
    <property type="match status" value="1"/>
</dbReference>
<organism evidence="7 8">
    <name type="scientific">Ferriphaselus amnicola</name>
    <dbReference type="NCBI Taxonomy" id="1188319"/>
    <lineage>
        <taxon>Bacteria</taxon>
        <taxon>Pseudomonadati</taxon>
        <taxon>Pseudomonadota</taxon>
        <taxon>Betaproteobacteria</taxon>
        <taxon>Nitrosomonadales</taxon>
        <taxon>Gallionellaceae</taxon>
        <taxon>Ferriphaselus</taxon>
    </lineage>
</organism>
<dbReference type="InterPro" id="IPR000415">
    <property type="entry name" value="Nitroreductase-like"/>
</dbReference>
<dbReference type="OrthoDB" id="9784375at2"/>
<keyword evidence="3 5" id="KW-0521">NADP</keyword>
<protein>
    <recommendedName>
        <fullName evidence="5">Putative NADH dehydrogenase/NAD(P)H nitroreductase OYT1_ch1041</fullName>
        <ecNumber evidence="5">1.-.-.-</ecNumber>
    </recommendedName>
</protein>
<evidence type="ECO:0000313" key="7">
    <source>
        <dbReference type="EMBL" id="BBE50601.1"/>
    </source>
</evidence>
<feature type="domain" description="Nitroreductase" evidence="6">
    <location>
        <begin position="23"/>
        <end position="160"/>
    </location>
</feature>
<dbReference type="Proteomes" id="UP000033070">
    <property type="component" value="Chromosome"/>
</dbReference>
<dbReference type="InterPro" id="IPR029479">
    <property type="entry name" value="Nitroreductase"/>
</dbReference>